<reference evidence="1" key="1">
    <citation type="journal article" date="2014" name="Int. J. Syst. Evol. Microbiol.">
        <title>Complete genome sequence of Corynebacterium casei LMG S-19264T (=DSM 44701T), isolated from a smear-ripened cheese.</title>
        <authorList>
            <consortium name="US DOE Joint Genome Institute (JGI-PGF)"/>
            <person name="Walter F."/>
            <person name="Albersmeier A."/>
            <person name="Kalinowski J."/>
            <person name="Ruckert C."/>
        </authorList>
    </citation>
    <scope>NUCLEOTIDE SEQUENCE</scope>
    <source>
        <strain evidence="1">CGMCC 1.7081</strain>
    </source>
</reference>
<dbReference type="AlphaFoldDB" id="A0A8J3ME91"/>
<dbReference type="EMBL" id="BNAP01000030">
    <property type="protein sequence ID" value="GHH01604.1"/>
    <property type="molecule type" value="Genomic_DNA"/>
</dbReference>
<evidence type="ECO:0000313" key="1">
    <source>
        <dbReference type="EMBL" id="GHH01604.1"/>
    </source>
</evidence>
<dbReference type="InterPro" id="IPR014917">
    <property type="entry name" value="DUF1800"/>
</dbReference>
<organism evidence="1 2">
    <name type="scientific">Pseudodonghicola xiamenensis</name>
    <dbReference type="NCBI Taxonomy" id="337702"/>
    <lineage>
        <taxon>Bacteria</taxon>
        <taxon>Pseudomonadati</taxon>
        <taxon>Pseudomonadota</taxon>
        <taxon>Alphaproteobacteria</taxon>
        <taxon>Rhodobacterales</taxon>
        <taxon>Paracoccaceae</taxon>
        <taxon>Pseudodonghicola</taxon>
    </lineage>
</organism>
<evidence type="ECO:0000313" key="2">
    <source>
        <dbReference type="Proteomes" id="UP000611500"/>
    </source>
</evidence>
<name>A0A8J3ME91_9RHOB</name>
<evidence type="ECO:0008006" key="3">
    <source>
        <dbReference type="Google" id="ProtNLM"/>
    </source>
</evidence>
<proteinExistence type="predicted"/>
<dbReference type="Proteomes" id="UP000611500">
    <property type="component" value="Unassembled WGS sequence"/>
</dbReference>
<gene>
    <name evidence="1" type="ORF">GCM10010961_38910</name>
</gene>
<sequence>MSFSPERAEIRFGCGLSPIRPAPESATAMLTGLDGLDEMAERFPVMPYSVYIERRQRDRKLRKKLKTASGARAQEIKAQLKAHSGESVRTTRQGVVQTVLRWSQSGQGFRERLARFWADHFTVVGKSALTRSVVSTYLDEAIRPHLAGSFGDMLVAVTTHPMMLKYLDQENSVGPGSRFANRADRERGLNENLAREVMELHTLGVGGAYSQDDVRQLAELFTGMGVDASGAFTFRPNRAEPGAETVLGHRYGGDPAGFAAIEQALRALAVHPSTASHIAHKLAVHFVSDSPDPALVDHVTARYRETDGDLRAVYAALLEHPAAWADGPGNVKPGFDFIASACRALALGPDRLHALQPKQINRFFLLPLTKMGQAWQKPIGPNGWPEEDRAWITPPGLSARIGWAMSVPRRLRPELPDPRDFVTTALGLGVPEAVQFAASAAETEADAVGLVLASPAFQRR</sequence>
<accession>A0A8J3ME91</accession>
<reference evidence="1" key="2">
    <citation type="submission" date="2020-09" db="EMBL/GenBank/DDBJ databases">
        <authorList>
            <person name="Sun Q."/>
            <person name="Zhou Y."/>
        </authorList>
    </citation>
    <scope>NUCLEOTIDE SEQUENCE</scope>
    <source>
        <strain evidence="1">CGMCC 1.7081</strain>
    </source>
</reference>
<dbReference type="Pfam" id="PF08811">
    <property type="entry name" value="DUF1800"/>
    <property type="match status" value="1"/>
</dbReference>
<keyword evidence="2" id="KW-1185">Reference proteome</keyword>
<protein>
    <recommendedName>
        <fullName evidence="3">DUF1800 domain-containing protein</fullName>
    </recommendedName>
</protein>
<comment type="caution">
    <text evidence="1">The sequence shown here is derived from an EMBL/GenBank/DDBJ whole genome shotgun (WGS) entry which is preliminary data.</text>
</comment>